<dbReference type="EMBL" id="FTNP01000005">
    <property type="protein sequence ID" value="SIR95420.1"/>
    <property type="molecule type" value="Genomic_DNA"/>
</dbReference>
<feature type="compositionally biased region" description="Low complexity" evidence="1">
    <location>
        <begin position="49"/>
        <end position="63"/>
    </location>
</feature>
<evidence type="ECO:0000313" key="4">
    <source>
        <dbReference type="Proteomes" id="UP000185687"/>
    </source>
</evidence>
<dbReference type="Pfam" id="PF20091">
    <property type="entry name" value="Abhydrolase_10"/>
    <property type="match status" value="1"/>
</dbReference>
<feature type="compositionally biased region" description="Basic and acidic residues" evidence="1">
    <location>
        <begin position="64"/>
        <end position="79"/>
    </location>
</feature>
<dbReference type="Proteomes" id="UP000185687">
    <property type="component" value="Unassembled WGS sequence"/>
</dbReference>
<feature type="domain" description="Alpha/beta hydrolase" evidence="2">
    <location>
        <begin position="84"/>
        <end position="502"/>
    </location>
</feature>
<gene>
    <name evidence="3" type="ORF">SAMN05421809_3010</name>
</gene>
<organism evidence="3 4">
    <name type="scientific">Natronorubrum daqingense</name>
    <dbReference type="NCBI Taxonomy" id="588898"/>
    <lineage>
        <taxon>Archaea</taxon>
        <taxon>Methanobacteriati</taxon>
        <taxon>Methanobacteriota</taxon>
        <taxon>Stenosarchaea group</taxon>
        <taxon>Halobacteria</taxon>
        <taxon>Halobacteriales</taxon>
        <taxon>Natrialbaceae</taxon>
        <taxon>Natronorubrum</taxon>
    </lineage>
</organism>
<evidence type="ECO:0000256" key="1">
    <source>
        <dbReference type="SAM" id="MobiDB-lite"/>
    </source>
</evidence>
<evidence type="ECO:0000313" key="3">
    <source>
        <dbReference type="EMBL" id="SIR95420.1"/>
    </source>
</evidence>
<dbReference type="ESTHER" id="9eury-a0a1n7f522">
    <property type="family name" value="Abhydrolase_10"/>
</dbReference>
<dbReference type="AlphaFoldDB" id="A0A1N7F522"/>
<reference evidence="3 4" key="1">
    <citation type="submission" date="2017-01" db="EMBL/GenBank/DDBJ databases">
        <authorList>
            <person name="Mah S.A."/>
            <person name="Swanson W.J."/>
            <person name="Moy G.W."/>
            <person name="Vacquier V.D."/>
        </authorList>
    </citation>
    <scope>NUCLEOTIDE SEQUENCE [LARGE SCALE GENOMIC DNA]</scope>
    <source>
        <strain evidence="3 4">CGMCC 1.8909</strain>
    </source>
</reference>
<protein>
    <recommendedName>
        <fullName evidence="2">Alpha/beta hydrolase domain-containing protein</fullName>
    </recommendedName>
</protein>
<keyword evidence="4" id="KW-1185">Reference proteome</keyword>
<feature type="region of interest" description="Disordered" evidence="1">
    <location>
        <begin position="1"/>
        <end position="23"/>
    </location>
</feature>
<evidence type="ECO:0000259" key="2">
    <source>
        <dbReference type="Pfam" id="PF20091"/>
    </source>
</evidence>
<accession>A0A1N7F522</accession>
<dbReference type="InterPro" id="IPR045394">
    <property type="entry name" value="Abhydrolase_dom"/>
</dbReference>
<feature type="region of interest" description="Disordered" evidence="1">
    <location>
        <begin position="49"/>
        <end position="100"/>
    </location>
</feature>
<sequence length="512" mass="55957">MSDDGKNSRGVELNGCQSCPDEKRTTLTAADGTAVDSSTRRHVLGTLGALSATSLAAGTGSAGSRDEPKSGAGEREPKRPAPKVDGPITGGSATGEPQLSAVPNLSKYGYVEEEYFISGRAHSLESLSGGKRDDASYTTRIVVWRPAHRSTFNGTLLADWPNVSTQVDVPVTWINADDYLMREGYAVAMISAQEVGVQDSAEEMDLVTWDPERYGDLHHPGDDYAFDIFSQAIRTLRGDSKRRKGDPDPMAGLEPKRVLATGVSQSAGFLHSYINAVQEHLGLIDGFLPATAGTIIDEQPVRDDVAPVLWLNSEDEADTKQRPDEGQFRLWEVAGASHVNRWLSAYVEIALARDLEGEAIPWEPAIAGQYGELEDGVYGECEYNYFPMRYAYRSALEHLNEWVKTGEKPTRTPKIQRADDGVARDEYGNAKGGVRLPPIDVPVAEYDAMSCELFGQTHRFDEQTLSKLYPTPHKYLTKMATATDEAVENGYLLPADAADLMRRAKDSPVGHD</sequence>
<proteinExistence type="predicted"/>
<name>A0A1N7F522_9EURY</name>